<protein>
    <submittedName>
        <fullName evidence="3">Portal protein p19</fullName>
    </submittedName>
</protein>
<evidence type="ECO:0000256" key="2">
    <source>
        <dbReference type="SAM" id="MobiDB-lite"/>
    </source>
</evidence>
<dbReference type="AlphaFoldDB" id="A0A4Q6XJB1"/>
<organism evidence="3 4">
    <name type="scientific">Acinetobacter halotolerans</name>
    <dbReference type="NCBI Taxonomy" id="1752076"/>
    <lineage>
        <taxon>Bacteria</taxon>
        <taxon>Pseudomonadati</taxon>
        <taxon>Pseudomonadota</taxon>
        <taxon>Gammaproteobacteria</taxon>
        <taxon>Moraxellales</taxon>
        <taxon>Moraxellaceae</taxon>
        <taxon>Acinetobacter</taxon>
    </lineage>
</organism>
<accession>A0A4Q6XJB1</accession>
<gene>
    <name evidence="3" type="ORF">EXE30_06830</name>
</gene>
<keyword evidence="1" id="KW-0175">Coiled coil</keyword>
<sequence length="746" mass="84147">MIDDEQKPKNDDDVISRIHKMCEDASDYWADNYDRAQEDRRFVTIDDEQWPESDRKARKAAGIPTLTFNVLRTYCRQQINSARLNRQQIKAEPVDDVADPKVAKIFNGLIRDTEISSGADNAYDAAVEGVVYGGFGAIRVHVDYVSPDSFQQEPKILTIHNPDSVYFDPLSKELDGSDARFVILESWVSKDEIAEQYGEDAVSNFDESQAKDTSSSSWYNYADKAVRIAEVFELQRNSADLYLLIDGTTTFDKPDDDTLIQNKRTSYKEVCWWYKVSGTKVLEDREFIVPMLPIVPVYGDVTWDGETRYVYSMIHFARDPQRLYNFWKSSEAQQIVEGLRKQYLVSDQASQDLECWDNPNDHQVLRYNSVSDEDGTPLPPPQQLPSLSALSGILNAADGAKQGIEEILNMQPAAMGQNVNNQSGRAIGLLQQRADVSFFHITDNLNKSLAQLGRILIGIYQKAYSVPMVKRITGEDNKAERVPLNTPAPPDETDGVIDGMLNNLTVGRYDIRMSTGPSYISQRQENKQALTELLQFVPQIGQAAPDLLVKAFDDGNMLEDIVERIKRSLNPVLTQEGEGDPQVEAVMQQYQQQMQELQAALQQSQAQLNDKNAELQIKFDIEKLKSETTLQVAQINNVAKAQLEELKGAIELILQQMQPPAEWMNVDLKDGQPPEPIPEQITPNPAAEQGFLMPDEQQMIEQQMLEQQAQQQNFAPDDGQIGIDAQNMAVNEQNPELDGIQGINRE</sequence>
<dbReference type="EMBL" id="SGIM01000004">
    <property type="protein sequence ID" value="RZF53684.1"/>
    <property type="molecule type" value="Genomic_DNA"/>
</dbReference>
<feature type="region of interest" description="Disordered" evidence="2">
    <location>
        <begin position="706"/>
        <end position="746"/>
    </location>
</feature>
<evidence type="ECO:0000313" key="3">
    <source>
        <dbReference type="EMBL" id="RZF53684.1"/>
    </source>
</evidence>
<reference evidence="3 4" key="1">
    <citation type="submission" date="2019-02" db="EMBL/GenBank/DDBJ databases">
        <title>The draft genome of Acinetobacter halotolerans strain JCM 31009.</title>
        <authorList>
            <person name="Qin J."/>
            <person name="Feng Y."/>
            <person name="Nemec A."/>
            <person name="Zong Z."/>
        </authorList>
    </citation>
    <scope>NUCLEOTIDE SEQUENCE [LARGE SCALE GENOMIC DNA]</scope>
    <source>
        <strain evidence="3 4">JCM 31009</strain>
    </source>
</reference>
<keyword evidence="4" id="KW-1185">Reference proteome</keyword>
<evidence type="ECO:0000256" key="1">
    <source>
        <dbReference type="SAM" id="Coils"/>
    </source>
</evidence>
<dbReference type="RefSeq" id="WP_130161754.1">
    <property type="nucleotide sequence ID" value="NZ_SGIM01000004.1"/>
</dbReference>
<dbReference type="Pfam" id="PF16510">
    <property type="entry name" value="P22_portal"/>
    <property type="match status" value="1"/>
</dbReference>
<name>A0A4Q6XJB1_9GAMM</name>
<dbReference type="Proteomes" id="UP000292110">
    <property type="component" value="Unassembled WGS sequence"/>
</dbReference>
<dbReference type="InterPro" id="IPR032427">
    <property type="entry name" value="P22_portal"/>
</dbReference>
<evidence type="ECO:0000313" key="4">
    <source>
        <dbReference type="Proteomes" id="UP000292110"/>
    </source>
</evidence>
<feature type="coiled-coil region" evidence="1">
    <location>
        <begin position="583"/>
        <end position="656"/>
    </location>
</feature>
<comment type="caution">
    <text evidence="3">The sequence shown here is derived from an EMBL/GenBank/DDBJ whole genome shotgun (WGS) entry which is preliminary data.</text>
</comment>
<proteinExistence type="predicted"/>